<keyword evidence="2" id="KW-1185">Reference proteome</keyword>
<accession>A0A9W5F0P1</accession>
<comment type="caution">
    <text evidence="1">The sequence shown here is derived from an EMBL/GenBank/DDBJ whole genome shotgun (WGS) entry which is preliminary data.</text>
</comment>
<sequence length="122" mass="13098">MSELTEERENALRVVVGDRQGLNSELLLGLKGLQLGGFFVHFRVDEAADALVERVSQLVDEVFLQFDAHLDRAKVGGGGCHALELLVDEGNHGVERLLGRQGHGGGTNEILGDVQRGQGVGQ</sequence>
<dbReference type="Proteomes" id="UP000191933">
    <property type="component" value="Unassembled WGS sequence"/>
</dbReference>
<dbReference type="EMBL" id="FBVY01000015">
    <property type="protein sequence ID" value="CUW92556.1"/>
    <property type="molecule type" value="Genomic_DNA"/>
</dbReference>
<gene>
    <name evidence="1" type="ORF">AGR2A_Cc40002</name>
</gene>
<reference evidence="1 2" key="1">
    <citation type="submission" date="2016-01" db="EMBL/GenBank/DDBJ databases">
        <authorList>
            <person name="Regsiter A."/>
            <person name="william w."/>
        </authorList>
    </citation>
    <scope>NUCLEOTIDE SEQUENCE [LARGE SCALE GENOMIC DNA]</scope>
    <source>
        <strain evidence="1 2">CFBP 5494</strain>
    </source>
</reference>
<protein>
    <submittedName>
        <fullName evidence="1">Uncharacterized protein</fullName>
    </submittedName>
</protein>
<evidence type="ECO:0000313" key="2">
    <source>
        <dbReference type="Proteomes" id="UP000191933"/>
    </source>
</evidence>
<proteinExistence type="predicted"/>
<dbReference type="AlphaFoldDB" id="A0A9W5F0P1"/>
<evidence type="ECO:0000313" key="1">
    <source>
        <dbReference type="EMBL" id="CUW92556.1"/>
    </source>
</evidence>
<name>A0A9W5F0P1_9HYPH</name>
<organism evidence="1 2">
    <name type="scientific">Agrobacterium genomosp. 2 str. CFBP 5494</name>
    <dbReference type="NCBI Taxonomy" id="1183436"/>
    <lineage>
        <taxon>Bacteria</taxon>
        <taxon>Pseudomonadati</taxon>
        <taxon>Pseudomonadota</taxon>
        <taxon>Alphaproteobacteria</taxon>
        <taxon>Hyphomicrobiales</taxon>
        <taxon>Rhizobiaceae</taxon>
        <taxon>Rhizobium/Agrobacterium group</taxon>
        <taxon>Agrobacterium</taxon>
        <taxon>Agrobacterium tumefaciens complex</taxon>
    </lineage>
</organism>